<proteinExistence type="predicted"/>
<dbReference type="OrthoDB" id="6377396at2759"/>
<reference evidence="1" key="2">
    <citation type="submission" date="2017-10" db="EMBL/GenBank/DDBJ databases">
        <title>Ladona fulva Genome sequencing and assembly.</title>
        <authorList>
            <person name="Murali S."/>
            <person name="Richards S."/>
            <person name="Bandaranaike D."/>
            <person name="Bellair M."/>
            <person name="Blankenburg K."/>
            <person name="Chao H."/>
            <person name="Dinh H."/>
            <person name="Doddapaneni H."/>
            <person name="Dugan-Rocha S."/>
            <person name="Elkadiri S."/>
            <person name="Gnanaolivu R."/>
            <person name="Hernandez B."/>
            <person name="Skinner E."/>
            <person name="Javaid M."/>
            <person name="Lee S."/>
            <person name="Li M."/>
            <person name="Ming W."/>
            <person name="Munidasa M."/>
            <person name="Muniz J."/>
            <person name="Nguyen L."/>
            <person name="Hughes D."/>
            <person name="Osuji N."/>
            <person name="Pu L.-L."/>
            <person name="Puazo M."/>
            <person name="Qu C."/>
            <person name="Quiroz J."/>
            <person name="Raj R."/>
            <person name="Weissenberger G."/>
            <person name="Xin Y."/>
            <person name="Zou X."/>
            <person name="Han Y."/>
            <person name="Worley K."/>
            <person name="Muzny D."/>
            <person name="Gibbs R."/>
        </authorList>
    </citation>
    <scope>NUCLEOTIDE SEQUENCE</scope>
    <source>
        <strain evidence="1">Sampled in the wild</strain>
    </source>
</reference>
<dbReference type="Gene3D" id="2.60.40.10">
    <property type="entry name" value="Immunoglobulins"/>
    <property type="match status" value="1"/>
</dbReference>
<name>A0A8K0KND5_LADFU</name>
<dbReference type="EMBL" id="KZ309355">
    <property type="protein sequence ID" value="KAG8238479.1"/>
    <property type="molecule type" value="Genomic_DNA"/>
</dbReference>
<keyword evidence="2" id="KW-1185">Reference proteome</keyword>
<dbReference type="AlphaFoldDB" id="A0A8K0KND5"/>
<dbReference type="InterPro" id="IPR013783">
    <property type="entry name" value="Ig-like_fold"/>
</dbReference>
<sequence length="115" mass="12225">MNTGQKTCYKAECKQLRDQAYLCPPDKVKGASRHKCGSARFEESFYNGQGNDVLGGGDSGRGAEDDIEGGIPAISLGGPYFDTSASKNVTALVGKTAYLNCRVKNLGNRTQLNTA</sequence>
<comment type="caution">
    <text evidence="1">The sequence shown here is derived from an EMBL/GenBank/DDBJ whole genome shotgun (WGS) entry which is preliminary data.</text>
</comment>
<reference evidence="1" key="1">
    <citation type="submission" date="2013-04" db="EMBL/GenBank/DDBJ databases">
        <authorList>
            <person name="Qu J."/>
            <person name="Murali S.C."/>
            <person name="Bandaranaike D."/>
            <person name="Bellair M."/>
            <person name="Blankenburg K."/>
            <person name="Chao H."/>
            <person name="Dinh H."/>
            <person name="Doddapaneni H."/>
            <person name="Downs B."/>
            <person name="Dugan-Rocha S."/>
            <person name="Elkadiri S."/>
            <person name="Gnanaolivu R.D."/>
            <person name="Hernandez B."/>
            <person name="Javaid M."/>
            <person name="Jayaseelan J.C."/>
            <person name="Lee S."/>
            <person name="Li M."/>
            <person name="Ming W."/>
            <person name="Munidasa M."/>
            <person name="Muniz J."/>
            <person name="Nguyen L."/>
            <person name="Ongeri F."/>
            <person name="Osuji N."/>
            <person name="Pu L.-L."/>
            <person name="Puazo M."/>
            <person name="Qu C."/>
            <person name="Quiroz J."/>
            <person name="Raj R."/>
            <person name="Weissenberger G."/>
            <person name="Xin Y."/>
            <person name="Zou X."/>
            <person name="Han Y."/>
            <person name="Richards S."/>
            <person name="Worley K."/>
            <person name="Muzny D."/>
            <person name="Gibbs R."/>
        </authorList>
    </citation>
    <scope>NUCLEOTIDE SEQUENCE</scope>
    <source>
        <strain evidence="1">Sampled in the wild</strain>
    </source>
</reference>
<protein>
    <submittedName>
        <fullName evidence="1">Uncharacterized protein</fullName>
    </submittedName>
</protein>
<dbReference type="Proteomes" id="UP000792457">
    <property type="component" value="Unassembled WGS sequence"/>
</dbReference>
<gene>
    <name evidence="1" type="ORF">J437_LFUL004942</name>
</gene>
<organism evidence="1 2">
    <name type="scientific">Ladona fulva</name>
    <name type="common">Scarce chaser dragonfly</name>
    <name type="synonym">Libellula fulva</name>
    <dbReference type="NCBI Taxonomy" id="123851"/>
    <lineage>
        <taxon>Eukaryota</taxon>
        <taxon>Metazoa</taxon>
        <taxon>Ecdysozoa</taxon>
        <taxon>Arthropoda</taxon>
        <taxon>Hexapoda</taxon>
        <taxon>Insecta</taxon>
        <taxon>Pterygota</taxon>
        <taxon>Palaeoptera</taxon>
        <taxon>Odonata</taxon>
        <taxon>Epiprocta</taxon>
        <taxon>Anisoptera</taxon>
        <taxon>Libelluloidea</taxon>
        <taxon>Libellulidae</taxon>
        <taxon>Ladona</taxon>
    </lineage>
</organism>
<evidence type="ECO:0000313" key="2">
    <source>
        <dbReference type="Proteomes" id="UP000792457"/>
    </source>
</evidence>
<accession>A0A8K0KND5</accession>
<evidence type="ECO:0000313" key="1">
    <source>
        <dbReference type="EMBL" id="KAG8238479.1"/>
    </source>
</evidence>